<evidence type="ECO:0000313" key="3">
    <source>
        <dbReference type="Proteomes" id="UP000245119"/>
    </source>
</evidence>
<dbReference type="AlphaFoldDB" id="A0A2T7PZ56"/>
<reference evidence="2 3" key="1">
    <citation type="submission" date="2018-04" db="EMBL/GenBank/DDBJ databases">
        <title>The genome of golden apple snail Pomacea canaliculata provides insight into stress tolerance and invasive adaptation.</title>
        <authorList>
            <person name="Liu C."/>
            <person name="Liu B."/>
            <person name="Ren Y."/>
            <person name="Zhang Y."/>
            <person name="Wang H."/>
            <person name="Li S."/>
            <person name="Jiang F."/>
            <person name="Yin L."/>
            <person name="Zhang G."/>
            <person name="Qian W."/>
            <person name="Fan W."/>
        </authorList>
    </citation>
    <scope>NUCLEOTIDE SEQUENCE [LARGE SCALE GENOMIC DNA]</scope>
    <source>
        <strain evidence="2">SZHN2017</strain>
        <tissue evidence="2">Muscle</tissue>
    </source>
</reference>
<dbReference type="GO" id="GO:0051287">
    <property type="term" value="F:NAD binding"/>
    <property type="evidence" value="ECO:0007669"/>
    <property type="project" value="InterPro"/>
</dbReference>
<dbReference type="GO" id="GO:0003713">
    <property type="term" value="F:transcription coactivator activity"/>
    <property type="evidence" value="ECO:0007669"/>
    <property type="project" value="TreeGrafter"/>
</dbReference>
<dbReference type="InterPro" id="IPR036291">
    <property type="entry name" value="NAD(P)-bd_dom_sf"/>
</dbReference>
<organism evidence="2 3">
    <name type="scientific">Pomacea canaliculata</name>
    <name type="common">Golden apple snail</name>
    <dbReference type="NCBI Taxonomy" id="400727"/>
    <lineage>
        <taxon>Eukaryota</taxon>
        <taxon>Metazoa</taxon>
        <taxon>Spiralia</taxon>
        <taxon>Lophotrochozoa</taxon>
        <taxon>Mollusca</taxon>
        <taxon>Gastropoda</taxon>
        <taxon>Caenogastropoda</taxon>
        <taxon>Architaenioglossa</taxon>
        <taxon>Ampullarioidea</taxon>
        <taxon>Ampullariidae</taxon>
        <taxon>Pomacea</taxon>
    </lineage>
</organism>
<dbReference type="InterPro" id="IPR051638">
    <property type="entry name" value="CTBP_dehydrogenase"/>
</dbReference>
<name>A0A2T7PZ56_POMCA</name>
<dbReference type="Proteomes" id="UP000245119">
    <property type="component" value="Linkage Group LG1"/>
</dbReference>
<evidence type="ECO:0000313" key="2">
    <source>
        <dbReference type="EMBL" id="PVD38702.1"/>
    </source>
</evidence>
<feature type="domain" description="D-isomer specific 2-hydroxyacid dehydrogenase NAD-binding" evidence="1">
    <location>
        <begin position="23"/>
        <end position="83"/>
    </location>
</feature>
<sequence length="129" mass="14124">AHNVEKIHSIWKAVYACRCAIVSGAFLINTAQGGLVDEHALAAALKDGRICAAALDVQENEPFSLATSPLKDCPNLLITPHSAFYSEQSVSELREMAAGEVRRAILGRIPDSLRNFVNKEYFTQTTSEY</sequence>
<proteinExistence type="predicted"/>
<dbReference type="GO" id="GO:0140297">
    <property type="term" value="F:DNA-binding transcription factor binding"/>
    <property type="evidence" value="ECO:0007669"/>
    <property type="project" value="TreeGrafter"/>
</dbReference>
<dbReference type="Pfam" id="PF02826">
    <property type="entry name" value="2-Hacid_dh_C"/>
    <property type="match status" value="1"/>
</dbReference>
<dbReference type="PANTHER" id="PTHR46029:SF7">
    <property type="entry name" value="C-TERMINAL-BINDING PROTEIN"/>
    <property type="match status" value="1"/>
</dbReference>
<feature type="non-terminal residue" evidence="2">
    <location>
        <position position="1"/>
    </location>
</feature>
<accession>A0A2T7PZ56</accession>
<dbReference type="GO" id="GO:0003714">
    <property type="term" value="F:transcription corepressor activity"/>
    <property type="evidence" value="ECO:0007669"/>
    <property type="project" value="TreeGrafter"/>
</dbReference>
<comment type="caution">
    <text evidence="2">The sequence shown here is derived from an EMBL/GenBank/DDBJ whole genome shotgun (WGS) entry which is preliminary data.</text>
</comment>
<dbReference type="STRING" id="400727.A0A2T7PZ56"/>
<dbReference type="GO" id="GO:0001221">
    <property type="term" value="F:transcription coregulator binding"/>
    <property type="evidence" value="ECO:0007669"/>
    <property type="project" value="TreeGrafter"/>
</dbReference>
<protein>
    <recommendedName>
        <fullName evidence="1">D-isomer specific 2-hydroxyacid dehydrogenase NAD-binding domain-containing protein</fullName>
    </recommendedName>
</protein>
<dbReference type="GO" id="GO:0006357">
    <property type="term" value="P:regulation of transcription by RNA polymerase II"/>
    <property type="evidence" value="ECO:0007669"/>
    <property type="project" value="TreeGrafter"/>
</dbReference>
<dbReference type="PANTHER" id="PTHR46029">
    <property type="entry name" value="C-TERMINAL-BINDING PROTEIN"/>
    <property type="match status" value="1"/>
</dbReference>
<dbReference type="Gene3D" id="3.40.50.720">
    <property type="entry name" value="NAD(P)-binding Rossmann-like Domain"/>
    <property type="match status" value="2"/>
</dbReference>
<evidence type="ECO:0000259" key="1">
    <source>
        <dbReference type="Pfam" id="PF02826"/>
    </source>
</evidence>
<keyword evidence="3" id="KW-1185">Reference proteome</keyword>
<gene>
    <name evidence="2" type="ORF">C0Q70_01322</name>
</gene>
<dbReference type="EMBL" id="PZQS01000001">
    <property type="protein sequence ID" value="PVD38702.1"/>
    <property type="molecule type" value="Genomic_DNA"/>
</dbReference>
<dbReference type="GO" id="GO:0005634">
    <property type="term" value="C:nucleus"/>
    <property type="evidence" value="ECO:0007669"/>
    <property type="project" value="TreeGrafter"/>
</dbReference>
<dbReference type="SUPFAM" id="SSF51735">
    <property type="entry name" value="NAD(P)-binding Rossmann-fold domains"/>
    <property type="match status" value="1"/>
</dbReference>
<dbReference type="InterPro" id="IPR006140">
    <property type="entry name" value="D-isomer_DH_NAD-bd"/>
</dbReference>
<dbReference type="OrthoDB" id="7364617at2759"/>